<dbReference type="STRING" id="4432.A0A1U8A2V5"/>
<dbReference type="RefSeq" id="XP_010261375.1">
    <property type="nucleotide sequence ID" value="XM_010263073.2"/>
</dbReference>
<keyword evidence="2" id="KW-1185">Reference proteome</keyword>
<dbReference type="FunCoup" id="A0A1U8A2V5">
    <property type="interactions" value="2162"/>
</dbReference>
<dbReference type="OMA" id="AKPQRYH"/>
<protein>
    <submittedName>
        <fullName evidence="3">Uncharacterized protein At3g49140 isoform X1</fullName>
    </submittedName>
</protein>
<reference evidence="3" key="1">
    <citation type="submission" date="2025-08" db="UniProtKB">
        <authorList>
            <consortium name="RefSeq"/>
        </authorList>
    </citation>
    <scope>IDENTIFICATION</scope>
</reference>
<name>A0A1U8A2V5_NELNU</name>
<dbReference type="eggNOG" id="KOG4197">
    <property type="taxonomic scope" value="Eukaryota"/>
</dbReference>
<feature type="region of interest" description="Disordered" evidence="1">
    <location>
        <begin position="226"/>
        <end position="248"/>
    </location>
</feature>
<dbReference type="SUPFAM" id="SSF50475">
    <property type="entry name" value="FMN-binding split barrel"/>
    <property type="match status" value="1"/>
</dbReference>
<dbReference type="AlphaFoldDB" id="A0A1U8A2V5"/>
<gene>
    <name evidence="3" type="primary">LOC104600224</name>
</gene>
<evidence type="ECO:0000313" key="3">
    <source>
        <dbReference type="RefSeq" id="XP_010261375.1"/>
    </source>
</evidence>
<proteinExistence type="predicted"/>
<evidence type="ECO:0000313" key="2">
    <source>
        <dbReference type="Proteomes" id="UP000189703"/>
    </source>
</evidence>
<feature type="compositionally biased region" description="Acidic residues" evidence="1">
    <location>
        <begin position="226"/>
        <end position="246"/>
    </location>
</feature>
<organism evidence="2 3">
    <name type="scientific">Nelumbo nucifera</name>
    <name type="common">Sacred lotus</name>
    <dbReference type="NCBI Taxonomy" id="4432"/>
    <lineage>
        <taxon>Eukaryota</taxon>
        <taxon>Viridiplantae</taxon>
        <taxon>Streptophyta</taxon>
        <taxon>Embryophyta</taxon>
        <taxon>Tracheophyta</taxon>
        <taxon>Spermatophyta</taxon>
        <taxon>Magnoliopsida</taxon>
        <taxon>Proteales</taxon>
        <taxon>Nelumbonaceae</taxon>
        <taxon>Nelumbo</taxon>
    </lineage>
</organism>
<sequence length="519" mass="58526">MMMIESSVAMGFRVTTTGGCCSAGGIASDYFYYRPIWSSEDPVGVHITSRRLSYGGSLDVPWNRVPRLIDGCSLPTRNSILKTRVRAAANHAGSASAHPDRNGKPRYHPFEEIAEPTLQDDSEEASLTAAETARTIIEVNSKATLMFSLSVNDEVHENIFWPELPYVTDEHGNLYFQVNEDQDILQTLTSENNYVQVIIGLDTMEMLREMELMASDIDFGIEEIAEEEEDSDDIDEDEDEDEDENDDHEKDWVAILEDEEDESDSDETLGDWAKLETMRSSHPMYFAKRLAEVASDLPVDWMEQPPAGLAIQGLLRPAFNEESSFIQKYIPGHERRNDNSNNQVEENAENKLEDIGMANGESTSEDNPVAEELDKNERLRTRTSFYKLEIVKIQLILAHGNQTVVAIEDFQEAKPDAIAHSSAKILSRLKASGEKITEALKSLCWRCKNVQVEEAALVGVDSLGFDLRVCSGTQVQTLRFAFKTRATSEYSAERQLRELLFPRIHHKLPKPQQAHQKEC</sequence>
<dbReference type="PANTHER" id="PTHR13343">
    <property type="entry name" value="CREG1 PROTEIN"/>
    <property type="match status" value="1"/>
</dbReference>
<dbReference type="InterPro" id="IPR037119">
    <property type="entry name" value="Haem_oxidase_HugZ-like_sf"/>
</dbReference>
<evidence type="ECO:0000256" key="1">
    <source>
        <dbReference type="SAM" id="MobiDB-lite"/>
    </source>
</evidence>
<dbReference type="Gene3D" id="3.20.180.10">
    <property type="entry name" value="PNP-oxidase-like"/>
    <property type="match status" value="1"/>
</dbReference>
<dbReference type="GeneID" id="104600224"/>
<accession>A0A1U8A2V5</accession>
<dbReference type="OrthoDB" id="1873930at2759"/>
<dbReference type="PANTHER" id="PTHR13343:SF28">
    <property type="entry name" value="PENTATRICOPEPTIDE REPEAT (PPR) SUPERFAMILY PROTEIN"/>
    <property type="match status" value="1"/>
</dbReference>
<dbReference type="InParanoid" id="A0A1U8A2V5"/>
<dbReference type="Proteomes" id="UP000189703">
    <property type="component" value="Unplaced"/>
</dbReference>
<dbReference type="KEGG" id="nnu:104600224"/>